<name>A0A812L8P3_9DINO</name>
<gene>
    <name evidence="2" type="ORF">SNEC2469_LOCUS4555</name>
</gene>
<comment type="caution">
    <text evidence="2">The sequence shown here is derived from an EMBL/GenBank/DDBJ whole genome shotgun (WGS) entry which is preliminary data.</text>
</comment>
<feature type="region of interest" description="Disordered" evidence="1">
    <location>
        <begin position="202"/>
        <end position="235"/>
    </location>
</feature>
<proteinExistence type="predicted"/>
<evidence type="ECO:0000313" key="3">
    <source>
        <dbReference type="Proteomes" id="UP000601435"/>
    </source>
</evidence>
<evidence type="ECO:0000313" key="2">
    <source>
        <dbReference type="EMBL" id="CAE7243009.1"/>
    </source>
</evidence>
<evidence type="ECO:0000256" key="1">
    <source>
        <dbReference type="SAM" id="MobiDB-lite"/>
    </source>
</evidence>
<dbReference type="OrthoDB" id="425556at2759"/>
<accession>A0A812L8P3</accession>
<dbReference type="Proteomes" id="UP000601435">
    <property type="component" value="Unassembled WGS sequence"/>
</dbReference>
<feature type="compositionally biased region" description="Polar residues" evidence="1">
    <location>
        <begin position="215"/>
        <end position="235"/>
    </location>
</feature>
<dbReference type="AlphaFoldDB" id="A0A812L8P3"/>
<protein>
    <submittedName>
        <fullName evidence="2">Uncharacterized protein</fullName>
    </submittedName>
</protein>
<feature type="compositionally biased region" description="Low complexity" evidence="1">
    <location>
        <begin position="204"/>
        <end position="214"/>
    </location>
</feature>
<organism evidence="2 3">
    <name type="scientific">Symbiodinium necroappetens</name>
    <dbReference type="NCBI Taxonomy" id="1628268"/>
    <lineage>
        <taxon>Eukaryota</taxon>
        <taxon>Sar</taxon>
        <taxon>Alveolata</taxon>
        <taxon>Dinophyceae</taxon>
        <taxon>Suessiales</taxon>
        <taxon>Symbiodiniaceae</taxon>
        <taxon>Symbiodinium</taxon>
    </lineage>
</organism>
<reference evidence="2" key="1">
    <citation type="submission" date="2021-02" db="EMBL/GenBank/DDBJ databases">
        <authorList>
            <person name="Dougan E. K."/>
            <person name="Rhodes N."/>
            <person name="Thang M."/>
            <person name="Chan C."/>
        </authorList>
    </citation>
    <scope>NUCLEOTIDE SEQUENCE</scope>
</reference>
<dbReference type="EMBL" id="CAJNJA010009089">
    <property type="protein sequence ID" value="CAE7243009.1"/>
    <property type="molecule type" value="Genomic_DNA"/>
</dbReference>
<sequence length="457" mass="50488">MQTQTEDLEATKVELAEVVIDKEGSQMELRSEVDALKQLTGVQSQSELLKQLQDSQLEAVDKKISEAVEKEASSLRQLLESRALLAEEKSSQKAETIRESVEKKLEEGLLEKVNMDLISKMDAVMDHLSQTQVEMETQQKGIIERVEGYRRNLDETSDLSRRISSLHELLEPRVTVMEEWRESADSAIHQIQSEMKDSVKEIRTPNPTQPTTPNSVKAQVQSSDAEGSRHATASNGAAELADALSVCPRRKRVCSAGRLDPTEDFDGSCPGAAEGMDVNLGWMALYAVCGGSPESVDPQRTRSSVAALQWGKFGPFAEALTQCRSEQMYLPETRGLYSDLPTAVPVKSLPGCRCSLCPARVFDLLGFARPTQREIVVCPQTRHRGGSQRLVSGTLDWGGAEADFSSILSRNIDIIKGPSFVKKLNEYLEDVESHPREFQTVVAARRASFAHWTAAVP</sequence>
<keyword evidence="3" id="KW-1185">Reference proteome</keyword>